<proteinExistence type="predicted"/>
<protein>
    <submittedName>
        <fullName evidence="1">Uncharacterized protein</fullName>
    </submittedName>
</protein>
<evidence type="ECO:0000313" key="2">
    <source>
        <dbReference type="Proteomes" id="UP001434883"/>
    </source>
</evidence>
<organism evidence="1 2">
    <name type="scientific">Xenoophorus captivus</name>
    <dbReference type="NCBI Taxonomy" id="1517983"/>
    <lineage>
        <taxon>Eukaryota</taxon>
        <taxon>Metazoa</taxon>
        <taxon>Chordata</taxon>
        <taxon>Craniata</taxon>
        <taxon>Vertebrata</taxon>
        <taxon>Euteleostomi</taxon>
        <taxon>Actinopterygii</taxon>
        <taxon>Neopterygii</taxon>
        <taxon>Teleostei</taxon>
        <taxon>Neoteleostei</taxon>
        <taxon>Acanthomorphata</taxon>
        <taxon>Ovalentaria</taxon>
        <taxon>Atherinomorphae</taxon>
        <taxon>Cyprinodontiformes</taxon>
        <taxon>Goodeidae</taxon>
        <taxon>Xenoophorus</taxon>
    </lineage>
</organism>
<sequence>MLEFPDFSASNPNNSLRDLFKQENNEHNTSIIKLQPQFCFLLVWSVYYNPLDGCHKWPFRLSRIVLDGIFLSTVPICMLSMTDYCKVKDSINAINCPLSFQFKSVCMTGLK</sequence>
<accession>A0ABV0S151</accession>
<reference evidence="1 2" key="1">
    <citation type="submission" date="2021-06" db="EMBL/GenBank/DDBJ databases">
        <authorList>
            <person name="Palmer J.M."/>
        </authorList>
    </citation>
    <scope>NUCLEOTIDE SEQUENCE [LARGE SCALE GENOMIC DNA]</scope>
    <source>
        <strain evidence="1 2">XC_2019</strain>
        <tissue evidence="1">Muscle</tissue>
    </source>
</reference>
<evidence type="ECO:0000313" key="1">
    <source>
        <dbReference type="EMBL" id="MEQ2214188.1"/>
    </source>
</evidence>
<comment type="caution">
    <text evidence="1">The sequence shown here is derived from an EMBL/GenBank/DDBJ whole genome shotgun (WGS) entry which is preliminary data.</text>
</comment>
<dbReference type="EMBL" id="JAHRIN010067260">
    <property type="protein sequence ID" value="MEQ2214188.1"/>
    <property type="molecule type" value="Genomic_DNA"/>
</dbReference>
<name>A0ABV0S151_9TELE</name>
<dbReference type="Proteomes" id="UP001434883">
    <property type="component" value="Unassembled WGS sequence"/>
</dbReference>
<gene>
    <name evidence="1" type="ORF">XENOCAPTIV_019504</name>
</gene>
<keyword evidence="2" id="KW-1185">Reference proteome</keyword>